<dbReference type="Proteomes" id="UP001165080">
    <property type="component" value="Unassembled WGS sequence"/>
</dbReference>
<reference evidence="2 3" key="1">
    <citation type="journal article" date="2023" name="Commun. Biol.">
        <title>Reorganization of the ancestral sex-determining regions during the evolution of trioecy in Pleodorina starrii.</title>
        <authorList>
            <person name="Takahashi K."/>
            <person name="Suzuki S."/>
            <person name="Kawai-Toyooka H."/>
            <person name="Yamamoto K."/>
            <person name="Hamaji T."/>
            <person name="Ootsuki R."/>
            <person name="Yamaguchi H."/>
            <person name="Kawachi M."/>
            <person name="Higashiyama T."/>
            <person name="Nozaki H."/>
        </authorList>
    </citation>
    <scope>NUCLEOTIDE SEQUENCE [LARGE SCALE GENOMIC DNA]</scope>
    <source>
        <strain evidence="2 3">NIES-4479</strain>
    </source>
</reference>
<dbReference type="EMBL" id="BRXU01000022">
    <property type="protein sequence ID" value="GLC58373.1"/>
    <property type="molecule type" value="Genomic_DNA"/>
</dbReference>
<evidence type="ECO:0000313" key="2">
    <source>
        <dbReference type="EMBL" id="GLC58373.1"/>
    </source>
</evidence>
<evidence type="ECO:0000313" key="3">
    <source>
        <dbReference type="Proteomes" id="UP001165080"/>
    </source>
</evidence>
<accession>A0A9W6BUE8</accession>
<dbReference type="AlphaFoldDB" id="A0A9W6BUE8"/>
<name>A0A9W6BUE8_9CHLO</name>
<protein>
    <submittedName>
        <fullName evidence="2">Uncharacterized protein</fullName>
    </submittedName>
</protein>
<feature type="region of interest" description="Disordered" evidence="1">
    <location>
        <begin position="103"/>
        <end position="141"/>
    </location>
</feature>
<sequence length="141" mass="15015">MSIPVLLAPFGFRWILTPIENGVPAAVAVFTDDGQPGREMSDQVLCAIRDTGKRHECEDATEDAAAGACSALSGPWGRGGELGGSWGRLLLGPALRKARADMKARASEGARPNFKKHTIASKGRARTEKPTRPAAPRGMRH</sequence>
<evidence type="ECO:0000256" key="1">
    <source>
        <dbReference type="SAM" id="MobiDB-lite"/>
    </source>
</evidence>
<gene>
    <name evidence="2" type="primary">PLEST010773</name>
    <name evidence="2" type="ORF">PLESTB_001351900</name>
</gene>
<proteinExistence type="predicted"/>
<comment type="caution">
    <text evidence="2">The sequence shown here is derived from an EMBL/GenBank/DDBJ whole genome shotgun (WGS) entry which is preliminary data.</text>
</comment>
<organism evidence="2 3">
    <name type="scientific">Pleodorina starrii</name>
    <dbReference type="NCBI Taxonomy" id="330485"/>
    <lineage>
        <taxon>Eukaryota</taxon>
        <taxon>Viridiplantae</taxon>
        <taxon>Chlorophyta</taxon>
        <taxon>core chlorophytes</taxon>
        <taxon>Chlorophyceae</taxon>
        <taxon>CS clade</taxon>
        <taxon>Chlamydomonadales</taxon>
        <taxon>Volvocaceae</taxon>
        <taxon>Pleodorina</taxon>
    </lineage>
</organism>
<keyword evidence="3" id="KW-1185">Reference proteome</keyword>